<dbReference type="EMBL" id="LAZR01038780">
    <property type="protein sequence ID" value="KKL18671.1"/>
    <property type="molecule type" value="Genomic_DNA"/>
</dbReference>
<proteinExistence type="predicted"/>
<dbReference type="AlphaFoldDB" id="A0A0F9DLV4"/>
<reference evidence="1" key="1">
    <citation type="journal article" date="2015" name="Nature">
        <title>Complex archaea that bridge the gap between prokaryotes and eukaryotes.</title>
        <authorList>
            <person name="Spang A."/>
            <person name="Saw J.H."/>
            <person name="Jorgensen S.L."/>
            <person name="Zaremba-Niedzwiedzka K."/>
            <person name="Martijn J."/>
            <person name="Lind A.E."/>
            <person name="van Eijk R."/>
            <person name="Schleper C."/>
            <person name="Guy L."/>
            <person name="Ettema T.J."/>
        </authorList>
    </citation>
    <scope>NUCLEOTIDE SEQUENCE</scope>
</reference>
<evidence type="ECO:0000313" key="1">
    <source>
        <dbReference type="EMBL" id="KKL18671.1"/>
    </source>
</evidence>
<protein>
    <submittedName>
        <fullName evidence="1">Uncharacterized protein</fullName>
    </submittedName>
</protein>
<accession>A0A0F9DLV4</accession>
<name>A0A0F9DLV4_9ZZZZ</name>
<organism evidence="1">
    <name type="scientific">marine sediment metagenome</name>
    <dbReference type="NCBI Taxonomy" id="412755"/>
    <lineage>
        <taxon>unclassified sequences</taxon>
        <taxon>metagenomes</taxon>
        <taxon>ecological metagenomes</taxon>
    </lineage>
</organism>
<sequence length="367" mass="41294">MAIVGNPLTAVWLYDDTASAYVDNTVEAQTEGGTAFSSLGDTSDKHYFGFSRRIDALMWVLGTAGSYGALTWEYGASITSWIRFIPTHDGELENTPEYMRWDLRGSALESDWASFALTTDLPHASVSSVPDGTARFWIRVSAVAVTTVATFNSVLCRPYVTYATVLDVQRQLQIGTAFSASTTPALSTVEDFIRGAEDRMIYQMGLSWRVEFEEGELLRFNQFGMKLRNDDVITMYELAVWDGSSFQAKNEGRDQDYHIDLHNGFLYIATIFLDATPPSMRRSYTARRDFGAFARPVRVHYSYGKDIRKDRFSVQVGRIATKQACIDIVTDMDFSPLLPLGISAVDLQTKVDNWTREVEDFIETYAK</sequence>
<gene>
    <name evidence="1" type="ORF">LCGC14_2473170</name>
</gene>
<comment type="caution">
    <text evidence="1">The sequence shown here is derived from an EMBL/GenBank/DDBJ whole genome shotgun (WGS) entry which is preliminary data.</text>
</comment>
<feature type="non-terminal residue" evidence="1">
    <location>
        <position position="367"/>
    </location>
</feature>